<name>A0A8H8CQK7_PSICU</name>
<feature type="compositionally biased region" description="Acidic residues" evidence="1">
    <location>
        <begin position="583"/>
        <end position="613"/>
    </location>
</feature>
<evidence type="ECO:0008006" key="3">
    <source>
        <dbReference type="Google" id="ProtNLM"/>
    </source>
</evidence>
<proteinExistence type="predicted"/>
<comment type="caution">
    <text evidence="2">The sequence shown here is derived from an EMBL/GenBank/DDBJ whole genome shotgun (WGS) entry which is preliminary data.</text>
</comment>
<dbReference type="Gene3D" id="1.25.40.10">
    <property type="entry name" value="Tetratricopeptide repeat domain"/>
    <property type="match status" value="1"/>
</dbReference>
<dbReference type="SUPFAM" id="SSF81901">
    <property type="entry name" value="HCP-like"/>
    <property type="match status" value="1"/>
</dbReference>
<protein>
    <recommendedName>
        <fullName evidence="3">TPR-like protein</fullName>
    </recommendedName>
</protein>
<dbReference type="EMBL" id="JAFIQS010000002">
    <property type="protein sequence ID" value="KAG5173209.1"/>
    <property type="molecule type" value="Genomic_DNA"/>
</dbReference>
<sequence>MQSQNQATGFIQSFQPTSHHSDELETRIALARKSLDNEFLLTDGELAEALEILANNLCTRFDRRGEINDIEESIHLLRQAVPLRPMDHDNHPRSLMYLAKSLFWRYRRELSGQYDLDEAILLMRKAIELLPVTHVEFPGFLFLLVFLLTERFRALGEKEDAKACMPLYWKARIHPQSCILDSSWPGLLDKLSGSLLIRYSMSDDEEILDQSISVRREVLKLLPPIDPRLPQQIQILAVTLNIRYKKRGQRRSADLDEMISCYRQHVEFQSIPPQDLRKSRDELATLLETRFQETDNQSDINESISIRRKLLELTPAGHPDREKVLTSLAWVLYLRFTDTTNPKPNRKKLNEAIALWRESLNTTSPVDQSTALANLATGLDTRFDRIGDKKDYEEAMSLYRRAMALPIPLSSQWTMLLKNFAFTLVRFDDDRSKADVEQAIWLARESLRLYDDIGSSYALPEHLNQLGYALLVQIEDSNAEEGDLEECISLHRRALSLRTPEDPYYIGSLRNLAVSLHWRFKKFGQKDNLEESISLFRQGKLQDDENIDILRRLADALETRFNLNNLAYQSDFQEIVSLRKDADELEEENTDDEDDEDEDSDDEESESDDGMDM</sequence>
<evidence type="ECO:0000313" key="2">
    <source>
        <dbReference type="EMBL" id="KAG5173209.1"/>
    </source>
</evidence>
<reference evidence="2" key="1">
    <citation type="submission" date="2021-02" db="EMBL/GenBank/DDBJ databases">
        <title>Psilocybe cubensis genome.</title>
        <authorList>
            <person name="Mckernan K.J."/>
            <person name="Crawford S."/>
            <person name="Trippe A."/>
            <person name="Kane L.T."/>
            <person name="Mclaughlin S."/>
        </authorList>
    </citation>
    <scope>NUCLEOTIDE SEQUENCE [LARGE SCALE GENOMIC DNA]</scope>
    <source>
        <strain evidence="2">MGC-MH-2018</strain>
    </source>
</reference>
<dbReference type="InterPro" id="IPR011990">
    <property type="entry name" value="TPR-like_helical_dom_sf"/>
</dbReference>
<gene>
    <name evidence="2" type="ORF">JR316_002719</name>
</gene>
<evidence type="ECO:0000256" key="1">
    <source>
        <dbReference type="SAM" id="MobiDB-lite"/>
    </source>
</evidence>
<dbReference type="OrthoDB" id="9991317at2759"/>
<organism evidence="2">
    <name type="scientific">Psilocybe cubensis</name>
    <name type="common">Psychedelic mushroom</name>
    <name type="synonym">Stropharia cubensis</name>
    <dbReference type="NCBI Taxonomy" id="181762"/>
    <lineage>
        <taxon>Eukaryota</taxon>
        <taxon>Fungi</taxon>
        <taxon>Dikarya</taxon>
        <taxon>Basidiomycota</taxon>
        <taxon>Agaricomycotina</taxon>
        <taxon>Agaricomycetes</taxon>
        <taxon>Agaricomycetidae</taxon>
        <taxon>Agaricales</taxon>
        <taxon>Agaricineae</taxon>
        <taxon>Strophariaceae</taxon>
        <taxon>Psilocybe</taxon>
    </lineage>
</organism>
<dbReference type="AlphaFoldDB" id="A0A8H8CQK7"/>
<accession>A0A8H8CQK7</accession>
<feature type="region of interest" description="Disordered" evidence="1">
    <location>
        <begin position="579"/>
        <end position="613"/>
    </location>
</feature>